<name>A0A806JCA4_GLAPU</name>
<evidence type="ECO:0000256" key="1">
    <source>
        <dbReference type="ARBA" id="ARBA00010990"/>
    </source>
</evidence>
<dbReference type="InterPro" id="IPR008278">
    <property type="entry name" value="4-PPantetheinyl_Trfase_dom"/>
</dbReference>
<feature type="domain" description="4'-phosphopantetheinyl transferase" evidence="3">
    <location>
        <begin position="110"/>
        <end position="183"/>
    </location>
</feature>
<dbReference type="Pfam" id="PF01648">
    <property type="entry name" value="ACPS"/>
    <property type="match status" value="1"/>
</dbReference>
<dbReference type="GO" id="GO:0005829">
    <property type="term" value="C:cytosol"/>
    <property type="evidence" value="ECO:0007669"/>
    <property type="project" value="TreeGrafter"/>
</dbReference>
<dbReference type="AlphaFoldDB" id="A0A806JCA4"/>
<comment type="similarity">
    <text evidence="1">Belongs to the P-Pant transferase superfamily. Gsp/Sfp/HetI/AcpT family.</text>
</comment>
<reference evidence="4 5" key="1">
    <citation type="journal article" date="2013" name="PLoS ONE">
        <title>Complete Genome Analysis of a Haemophilus parasuis Serovar 12 Strain from China.</title>
        <authorList>
            <person name="Li Y."/>
            <person name="Kwok A.H."/>
            <person name="Jiang J."/>
            <person name="Zou Y."/>
            <person name="Zheng F."/>
            <person name="Chen P."/>
            <person name="Hou C."/>
            <person name="Leung F.C."/>
            <person name="Jiang P."/>
        </authorList>
    </citation>
    <scope>NUCLEOTIDE SEQUENCE [LARGE SCALE GENOMIC DNA]</scope>
    <source>
        <strain evidence="4 5">ZJ0906</strain>
    </source>
</reference>
<proteinExistence type="inferred from homology"/>
<evidence type="ECO:0000313" key="5">
    <source>
        <dbReference type="Proteomes" id="UP000014672"/>
    </source>
</evidence>
<evidence type="ECO:0000259" key="3">
    <source>
        <dbReference type="Pfam" id="PF01648"/>
    </source>
</evidence>
<organism evidence="4 5">
    <name type="scientific">Glaesserella parasuis ZJ0906</name>
    <dbReference type="NCBI Taxonomy" id="1322346"/>
    <lineage>
        <taxon>Bacteria</taxon>
        <taxon>Pseudomonadati</taxon>
        <taxon>Pseudomonadota</taxon>
        <taxon>Gammaproteobacteria</taxon>
        <taxon>Pasteurellales</taxon>
        <taxon>Pasteurellaceae</taxon>
        <taxon>Glaesserella</taxon>
    </lineage>
</organism>
<evidence type="ECO:0000313" key="4">
    <source>
        <dbReference type="EMBL" id="AGO17158.1"/>
    </source>
</evidence>
<gene>
    <name evidence="4" type="ORF">K756_10265</name>
</gene>
<dbReference type="EMBL" id="CP005384">
    <property type="protein sequence ID" value="AGO17158.1"/>
    <property type="molecule type" value="Genomic_DNA"/>
</dbReference>
<dbReference type="GO" id="GO:0000287">
    <property type="term" value="F:magnesium ion binding"/>
    <property type="evidence" value="ECO:0007669"/>
    <property type="project" value="InterPro"/>
</dbReference>
<dbReference type="Gene3D" id="3.90.470.20">
    <property type="entry name" value="4'-phosphopantetheinyl transferase domain"/>
    <property type="match status" value="1"/>
</dbReference>
<dbReference type="SUPFAM" id="SSF56214">
    <property type="entry name" value="4'-phosphopantetheinyl transferase"/>
    <property type="match status" value="2"/>
</dbReference>
<dbReference type="InterPro" id="IPR050559">
    <property type="entry name" value="P-Pant_transferase_sf"/>
</dbReference>
<dbReference type="GO" id="GO:0019878">
    <property type="term" value="P:lysine biosynthetic process via aminoadipic acid"/>
    <property type="evidence" value="ECO:0007669"/>
    <property type="project" value="TreeGrafter"/>
</dbReference>
<dbReference type="GO" id="GO:0008897">
    <property type="term" value="F:holo-[acyl-carrier-protein] synthase activity"/>
    <property type="evidence" value="ECO:0007669"/>
    <property type="project" value="InterPro"/>
</dbReference>
<dbReference type="InterPro" id="IPR037143">
    <property type="entry name" value="4-PPantetheinyl_Trfase_dom_sf"/>
</dbReference>
<protein>
    <submittedName>
        <fullName evidence="4">4'-phosphopantetheinyl transferase</fullName>
    </submittedName>
</protein>
<dbReference type="PANTHER" id="PTHR12215">
    <property type="entry name" value="PHOSPHOPANTETHEINE TRANSFERASE"/>
    <property type="match status" value="1"/>
</dbReference>
<dbReference type="KEGG" id="hpaz:K756_10265"/>
<evidence type="ECO:0000256" key="2">
    <source>
        <dbReference type="ARBA" id="ARBA00022679"/>
    </source>
</evidence>
<keyword evidence="2 4" id="KW-0808">Transferase</keyword>
<dbReference type="PANTHER" id="PTHR12215:SF10">
    <property type="entry name" value="L-AMINOADIPATE-SEMIALDEHYDE DEHYDROGENASE-PHOSPHOPANTETHEINYL TRANSFERASE"/>
    <property type="match status" value="1"/>
</dbReference>
<sequence length="246" mass="28832">MTAMNTIEIVFAPNDEFIPSDFLNYLGNINKSLDKPSAYQIKKWKSRRMAYFLLHQLFEKYHLDKSLLTHIVKTESGRPYIEHSEIDFNISHSGDWVAIIFSYQSPKKVVGIDIEHPQKMRRFNDLLHYYASEQEIAEINNHHLFSELSSLESRFYLSWCLREAVLKSQGAGIIKLSEVTHSLSKQQITTAYSPTGKLCFYHQLPFYLAYFFEHTQAMLSLPKLSQWKNGDYISFDHLHPIIYQVN</sequence>
<accession>A0A806JCA4</accession>
<dbReference type="Proteomes" id="UP000014672">
    <property type="component" value="Chromosome"/>
</dbReference>